<dbReference type="Pfam" id="PF03474">
    <property type="entry name" value="DMA"/>
    <property type="match status" value="1"/>
</dbReference>
<evidence type="ECO:0000259" key="2">
    <source>
        <dbReference type="Pfam" id="PF03474"/>
    </source>
</evidence>
<protein>
    <recommendedName>
        <fullName evidence="2">DMA domain-containing protein</fullName>
    </recommendedName>
</protein>
<evidence type="ECO:0000313" key="4">
    <source>
        <dbReference type="Proteomes" id="UP001249851"/>
    </source>
</evidence>
<comment type="caution">
    <text evidence="3">The sequence shown here is derived from an EMBL/GenBank/DDBJ whole genome shotgun (WGS) entry which is preliminary data.</text>
</comment>
<dbReference type="EMBL" id="JARQWQ010000011">
    <property type="protein sequence ID" value="KAK2568594.1"/>
    <property type="molecule type" value="Genomic_DNA"/>
</dbReference>
<comment type="similarity">
    <text evidence="1">Belongs to the DMRT family.</text>
</comment>
<feature type="domain" description="DMA" evidence="2">
    <location>
        <begin position="40"/>
        <end position="61"/>
    </location>
</feature>
<evidence type="ECO:0000313" key="3">
    <source>
        <dbReference type="EMBL" id="KAK2568594.1"/>
    </source>
</evidence>
<gene>
    <name evidence="3" type="ORF">P5673_006532</name>
</gene>
<keyword evidence="4" id="KW-1185">Reference proteome</keyword>
<accession>A0AAD9VBU5</accession>
<organism evidence="3 4">
    <name type="scientific">Acropora cervicornis</name>
    <name type="common">Staghorn coral</name>
    <dbReference type="NCBI Taxonomy" id="6130"/>
    <lineage>
        <taxon>Eukaryota</taxon>
        <taxon>Metazoa</taxon>
        <taxon>Cnidaria</taxon>
        <taxon>Anthozoa</taxon>
        <taxon>Hexacorallia</taxon>
        <taxon>Scleractinia</taxon>
        <taxon>Astrocoeniina</taxon>
        <taxon>Acroporidae</taxon>
        <taxon>Acropora</taxon>
    </lineage>
</organism>
<evidence type="ECO:0000256" key="1">
    <source>
        <dbReference type="ARBA" id="ARBA00006834"/>
    </source>
</evidence>
<dbReference type="InterPro" id="IPR005173">
    <property type="entry name" value="DMA"/>
</dbReference>
<proteinExistence type="inferred from homology"/>
<sequence>MSSIIGIERVRKISHTYNEDLARKKKENTGNCTSTYRGKLLIRLFPTQRRGVLEPSLKGCHC</sequence>
<dbReference type="AlphaFoldDB" id="A0AAD9VBU5"/>
<name>A0AAD9VBU5_ACRCE</name>
<reference evidence="3" key="1">
    <citation type="journal article" date="2023" name="G3 (Bethesda)">
        <title>Whole genome assembly and annotation of the endangered Caribbean coral Acropora cervicornis.</title>
        <authorList>
            <person name="Selwyn J.D."/>
            <person name="Vollmer S.V."/>
        </authorList>
    </citation>
    <scope>NUCLEOTIDE SEQUENCE</scope>
    <source>
        <strain evidence="3">K2</strain>
    </source>
</reference>
<dbReference type="Proteomes" id="UP001249851">
    <property type="component" value="Unassembled WGS sequence"/>
</dbReference>
<reference evidence="3" key="2">
    <citation type="journal article" date="2023" name="Science">
        <title>Genomic signatures of disease resistance in endangered staghorn corals.</title>
        <authorList>
            <person name="Vollmer S.V."/>
            <person name="Selwyn J.D."/>
            <person name="Despard B.A."/>
            <person name="Roesel C.L."/>
        </authorList>
    </citation>
    <scope>NUCLEOTIDE SEQUENCE</scope>
    <source>
        <strain evidence="3">K2</strain>
    </source>
</reference>